<dbReference type="RefSeq" id="WP_214362266.1">
    <property type="nucleotide sequence ID" value="NZ_JAEKFT010000015.1"/>
</dbReference>
<dbReference type="SUPFAM" id="SSF53335">
    <property type="entry name" value="S-adenosyl-L-methionine-dependent methyltransferases"/>
    <property type="match status" value="1"/>
</dbReference>
<dbReference type="Gene3D" id="3.40.50.150">
    <property type="entry name" value="Vaccinia Virus protein VP39"/>
    <property type="match status" value="1"/>
</dbReference>
<dbReference type="GO" id="GO:0032259">
    <property type="term" value="P:methylation"/>
    <property type="evidence" value="ECO:0007669"/>
    <property type="project" value="UniProtKB-KW"/>
</dbReference>
<proteinExistence type="predicted"/>
<accession>A0A944HDU5</accession>
<name>A0A944HDU5_DENI1</name>
<keyword evidence="3" id="KW-1185">Reference proteome</keyword>
<evidence type="ECO:0000313" key="3">
    <source>
        <dbReference type="Proteomes" id="UP000694660"/>
    </source>
</evidence>
<dbReference type="InterPro" id="IPR029063">
    <property type="entry name" value="SAM-dependent_MTases_sf"/>
</dbReference>
<dbReference type="GO" id="GO:0008757">
    <property type="term" value="F:S-adenosylmethionine-dependent methyltransferase activity"/>
    <property type="evidence" value="ECO:0007669"/>
    <property type="project" value="InterPro"/>
</dbReference>
<evidence type="ECO:0000313" key="2">
    <source>
        <dbReference type="EMBL" id="MBT0962321.1"/>
    </source>
</evidence>
<dbReference type="Proteomes" id="UP000694660">
    <property type="component" value="Unassembled WGS sequence"/>
</dbReference>
<organism evidence="2 3">
    <name type="scientific">Denitromonas iodatirespirans</name>
    <dbReference type="NCBI Taxonomy" id="2795389"/>
    <lineage>
        <taxon>Bacteria</taxon>
        <taxon>Pseudomonadati</taxon>
        <taxon>Pseudomonadota</taxon>
        <taxon>Betaproteobacteria</taxon>
        <taxon>Rhodocyclales</taxon>
        <taxon>Zoogloeaceae</taxon>
        <taxon>Denitromonas</taxon>
    </lineage>
</organism>
<sequence>MLLRWIIDRTVSVLGFALSGRKVTAGPVSDDGKIKVNMGCGLAIAPGWINVDASLNALFGGAPSDVLRLLYRTTGASRYYSREDYCRLLGEHRFVFHDLGRSLPFHERSVDFFYSSHFFEHLFKKDAERLLRDCHRALRDGGVIRIAVPDLAYAVSLYQVGDVKKMLDDYFFVDDLSSYLARHKYMYDFELLAEALARAGFRDIKRCAYREGLTPDIDTLDNRPDETLFVEAVR</sequence>
<comment type="caution">
    <text evidence="2">The sequence shown here is derived from an EMBL/GenBank/DDBJ whole genome shotgun (WGS) entry which is preliminary data.</text>
</comment>
<keyword evidence="2" id="KW-0489">Methyltransferase</keyword>
<dbReference type="AlphaFoldDB" id="A0A944HDU5"/>
<protein>
    <submittedName>
        <fullName evidence="2">Methyltransferase domain-containing protein</fullName>
    </submittedName>
</protein>
<dbReference type="InterPro" id="IPR013216">
    <property type="entry name" value="Methyltransf_11"/>
</dbReference>
<gene>
    <name evidence="2" type="ORF">I8J34_14165</name>
</gene>
<reference evidence="3" key="1">
    <citation type="journal article" date="2022" name="ISME J.">
        <title>Genetic and phylogenetic analysis of dissimilatory iodate-reducing bacteria identifies potential niches across the world's oceans.</title>
        <authorList>
            <person name="Reyes-Umana V."/>
            <person name="Henning Z."/>
            <person name="Lee K."/>
            <person name="Barnum T.P."/>
            <person name="Coates J.D."/>
        </authorList>
    </citation>
    <scope>NUCLEOTIDE SEQUENCE [LARGE SCALE GENOMIC DNA]</scope>
    <source>
        <strain evidence="3">IR12</strain>
    </source>
</reference>
<feature type="domain" description="Methyltransferase type 11" evidence="1">
    <location>
        <begin position="100"/>
        <end position="144"/>
    </location>
</feature>
<dbReference type="Pfam" id="PF08241">
    <property type="entry name" value="Methyltransf_11"/>
    <property type="match status" value="1"/>
</dbReference>
<dbReference type="EMBL" id="JAEKFT010000015">
    <property type="protein sequence ID" value="MBT0962321.1"/>
    <property type="molecule type" value="Genomic_DNA"/>
</dbReference>
<evidence type="ECO:0000259" key="1">
    <source>
        <dbReference type="Pfam" id="PF08241"/>
    </source>
</evidence>
<keyword evidence="2" id="KW-0808">Transferase</keyword>